<reference evidence="1 2" key="1">
    <citation type="submission" date="2018-12" db="EMBL/GenBank/DDBJ databases">
        <authorList>
            <person name="Meng J."/>
        </authorList>
    </citation>
    <scope>NUCLEOTIDE SEQUENCE [LARGE SCALE GENOMIC DNA]</scope>
    <source>
        <strain evidence="1 2">HT111-2</strain>
    </source>
</reference>
<evidence type="ECO:0000313" key="2">
    <source>
        <dbReference type="Proteomes" id="UP000288291"/>
    </source>
</evidence>
<dbReference type="AlphaFoldDB" id="A0A437SSS2"/>
<dbReference type="EMBL" id="RXIA01000040">
    <property type="protein sequence ID" value="RVU69945.1"/>
    <property type="molecule type" value="Genomic_DNA"/>
</dbReference>
<comment type="caution">
    <text evidence="1">The sequence shown here is derived from an EMBL/GenBank/DDBJ whole genome shotgun (WGS) entry which is preliminary data.</text>
</comment>
<dbReference type="Proteomes" id="UP000288291">
    <property type="component" value="Unassembled WGS sequence"/>
</dbReference>
<gene>
    <name evidence="1" type="ORF">EJK17_10370</name>
</gene>
<accession>A0A437SSS2</accession>
<protein>
    <submittedName>
        <fullName evidence="1">Uncharacterized protein</fullName>
    </submittedName>
</protein>
<dbReference type="RefSeq" id="WP_127796408.1">
    <property type="nucleotide sequence ID" value="NZ_ML136908.1"/>
</dbReference>
<keyword evidence="2" id="KW-1185">Reference proteome</keyword>
<proteinExistence type="predicted"/>
<name>A0A437SSS2_9LACO</name>
<sequence length="80" mass="9340">MPSIEKMMIDCSLNEGLAYVTEGLFEKFMVHDPNIVFRHIASKKISQNYQMQLVFRRDNKSEALKKFIASIKENNSNKKD</sequence>
<evidence type="ECO:0000313" key="1">
    <source>
        <dbReference type="EMBL" id="RVU69945.1"/>
    </source>
</evidence>
<organism evidence="1 2">
    <name type="scientific">Lactobacillus xujianguonis</name>
    <dbReference type="NCBI Taxonomy" id="2495899"/>
    <lineage>
        <taxon>Bacteria</taxon>
        <taxon>Bacillati</taxon>
        <taxon>Bacillota</taxon>
        <taxon>Bacilli</taxon>
        <taxon>Lactobacillales</taxon>
        <taxon>Lactobacillaceae</taxon>
        <taxon>Lactobacillus</taxon>
    </lineage>
</organism>